<comment type="similarity">
    <text evidence="1">Belongs to the peptidase M2 family.</text>
</comment>
<feature type="signal peptide" evidence="5">
    <location>
        <begin position="1"/>
        <end position="24"/>
    </location>
</feature>
<dbReference type="EMBL" id="HACA01015960">
    <property type="protein sequence ID" value="CDW33321.1"/>
    <property type="molecule type" value="Transcribed_RNA"/>
</dbReference>
<reference evidence="6" key="1">
    <citation type="submission" date="2014-05" db="EMBL/GenBank/DDBJ databases">
        <authorList>
            <person name="Chronopoulou M."/>
        </authorList>
    </citation>
    <scope>NUCLEOTIDE SEQUENCE</scope>
    <source>
        <tissue evidence="6">Whole organism</tissue>
    </source>
</reference>
<dbReference type="InterPro" id="IPR001548">
    <property type="entry name" value="Peptidase_M2"/>
</dbReference>
<keyword evidence="2 5" id="KW-0732">Signal</keyword>
<keyword evidence="3" id="KW-1015">Disulfide bond</keyword>
<evidence type="ECO:0000313" key="6">
    <source>
        <dbReference type="EMBL" id="CDW33321.1"/>
    </source>
</evidence>
<proteinExistence type="inferred from homology"/>
<dbReference type="GO" id="GO:0006508">
    <property type="term" value="P:proteolysis"/>
    <property type="evidence" value="ECO:0007669"/>
    <property type="project" value="InterPro"/>
</dbReference>
<feature type="non-terminal residue" evidence="6">
    <location>
        <position position="95"/>
    </location>
</feature>
<dbReference type="GO" id="GO:0008241">
    <property type="term" value="F:peptidyl-dipeptidase activity"/>
    <property type="evidence" value="ECO:0007669"/>
    <property type="project" value="InterPro"/>
</dbReference>
<evidence type="ECO:0000256" key="3">
    <source>
        <dbReference type="ARBA" id="ARBA00023157"/>
    </source>
</evidence>
<protein>
    <submittedName>
        <fullName evidence="6">Uncharacterized protein</fullName>
    </submittedName>
</protein>
<evidence type="ECO:0000256" key="4">
    <source>
        <dbReference type="ARBA" id="ARBA00023180"/>
    </source>
</evidence>
<dbReference type="EMBL" id="HACA01015959">
    <property type="protein sequence ID" value="CDW33320.1"/>
    <property type="molecule type" value="Transcribed_RNA"/>
</dbReference>
<dbReference type="AlphaFoldDB" id="A0A0K2U6G9"/>
<evidence type="ECO:0000256" key="1">
    <source>
        <dbReference type="ARBA" id="ARBA00008139"/>
    </source>
</evidence>
<organism evidence="6">
    <name type="scientific">Lepeophtheirus salmonis</name>
    <name type="common">Salmon louse</name>
    <name type="synonym">Caligus salmonis</name>
    <dbReference type="NCBI Taxonomy" id="72036"/>
    <lineage>
        <taxon>Eukaryota</taxon>
        <taxon>Metazoa</taxon>
        <taxon>Ecdysozoa</taxon>
        <taxon>Arthropoda</taxon>
        <taxon>Crustacea</taxon>
        <taxon>Multicrustacea</taxon>
        <taxon>Hexanauplia</taxon>
        <taxon>Copepoda</taxon>
        <taxon>Siphonostomatoida</taxon>
        <taxon>Caligidae</taxon>
        <taxon>Lepeophtheirus</taxon>
    </lineage>
</organism>
<dbReference type="GO" id="GO:0008237">
    <property type="term" value="F:metallopeptidase activity"/>
    <property type="evidence" value="ECO:0007669"/>
    <property type="project" value="InterPro"/>
</dbReference>
<evidence type="ECO:0000256" key="2">
    <source>
        <dbReference type="ARBA" id="ARBA00022729"/>
    </source>
</evidence>
<feature type="chain" id="PRO_5013456377" evidence="5">
    <location>
        <begin position="25"/>
        <end position="95"/>
    </location>
</feature>
<keyword evidence="4" id="KW-0325">Glycoprotein</keyword>
<evidence type="ECO:0000256" key="5">
    <source>
        <dbReference type="SAM" id="SignalP"/>
    </source>
</evidence>
<dbReference type="Pfam" id="PF01401">
    <property type="entry name" value="Peptidase_M2"/>
    <property type="match status" value="1"/>
</dbReference>
<dbReference type="GO" id="GO:0016020">
    <property type="term" value="C:membrane"/>
    <property type="evidence" value="ECO:0007669"/>
    <property type="project" value="InterPro"/>
</dbReference>
<name>A0A0K2U6G9_LEPSM</name>
<accession>A0A0K2U6G9</accession>
<sequence>MMNQAGILHLLLFSFALLFLSIHAQSPLEAVNRSNEEKKAEKFLVEAEEVLRVAAEKLSKVSWTYSTNITEHNEKLKIEEEEINCALHVYLGSLS</sequence>